<keyword evidence="3" id="KW-0238">DNA-binding</keyword>
<keyword evidence="6" id="KW-0614">Plasmid</keyword>
<proteinExistence type="inferred from homology"/>
<organism evidence="6 7">
    <name type="scientific">Devosia neptuniae</name>
    <dbReference type="NCBI Taxonomy" id="191302"/>
    <lineage>
        <taxon>Bacteria</taxon>
        <taxon>Pseudomonadati</taxon>
        <taxon>Pseudomonadota</taxon>
        <taxon>Alphaproteobacteria</taxon>
        <taxon>Hyphomicrobiales</taxon>
        <taxon>Devosiaceae</taxon>
        <taxon>Devosia</taxon>
    </lineage>
</organism>
<dbReference type="InterPro" id="IPR058163">
    <property type="entry name" value="LysR-type_TF_proteobact-type"/>
</dbReference>
<dbReference type="Pfam" id="PF03466">
    <property type="entry name" value="LysR_substrate"/>
    <property type="match status" value="1"/>
</dbReference>
<comment type="similarity">
    <text evidence="1">Belongs to the LysR transcriptional regulatory family.</text>
</comment>
<dbReference type="PANTHER" id="PTHR30537">
    <property type="entry name" value="HTH-TYPE TRANSCRIPTIONAL REGULATOR"/>
    <property type="match status" value="1"/>
</dbReference>
<gene>
    <name evidence="6" type="ORF">N8A98_00045</name>
</gene>
<keyword evidence="4" id="KW-0804">Transcription</keyword>
<dbReference type="Gene3D" id="3.40.190.290">
    <property type="match status" value="1"/>
</dbReference>
<dbReference type="PANTHER" id="PTHR30537:SF5">
    <property type="entry name" value="HTH-TYPE TRANSCRIPTIONAL ACTIVATOR TTDR-RELATED"/>
    <property type="match status" value="1"/>
</dbReference>
<dbReference type="PROSITE" id="PS50931">
    <property type="entry name" value="HTH_LYSR"/>
    <property type="match status" value="1"/>
</dbReference>
<evidence type="ECO:0000256" key="1">
    <source>
        <dbReference type="ARBA" id="ARBA00009437"/>
    </source>
</evidence>
<evidence type="ECO:0000313" key="7">
    <source>
        <dbReference type="Proteomes" id="UP001061862"/>
    </source>
</evidence>
<dbReference type="InterPro" id="IPR005119">
    <property type="entry name" value="LysR_subst-bd"/>
</dbReference>
<keyword evidence="7" id="KW-1185">Reference proteome</keyword>
<dbReference type="SUPFAM" id="SSF53850">
    <property type="entry name" value="Periplasmic binding protein-like II"/>
    <property type="match status" value="1"/>
</dbReference>
<dbReference type="RefSeq" id="WP_262165518.1">
    <property type="nucleotide sequence ID" value="NZ_CP104964.1"/>
</dbReference>
<dbReference type="SUPFAM" id="SSF46785">
    <property type="entry name" value="Winged helix' DNA-binding domain"/>
    <property type="match status" value="1"/>
</dbReference>
<sequence length="300" mass="32523">MDGGDVDDIQMFMAVVDANGFAAGGRTLGLSRSAAGKAIARLEAKFGTRLLNRNTRSMALTDEGHSLYQQGLAIAAALDHAEASLAQHSSEPLGTLRLTVPDAYGRKFVLPVVANYLDRWPHVQVEVSFSDAVVSMVEQGFDLAIRIGVTSPNPGLIMRVLREEPVVLCAAPAYFDRHGIPERIDQLDSHNLLFHAHLNERQSWSLREGDGSVTIARGRSRLRLDSGAALQAAAIAGGGIAYLPYSLVEDDLSTGQLRRVLAEATRDCVPIVALYPHRRHLEGKVRHFIDTLATALRSTA</sequence>
<protein>
    <submittedName>
        <fullName evidence="6">LysR family transcriptional regulator</fullName>
    </submittedName>
</protein>
<geneLocation type="plasmid" evidence="6 7">
    <name>p_unnamed1</name>
</geneLocation>
<keyword evidence="2" id="KW-0805">Transcription regulation</keyword>
<reference evidence="6 7" key="1">
    <citation type="submission" date="2022-09" db="EMBL/GenBank/DDBJ databases">
        <title>Interaction between co-microsymbionts with complementary sets of symbiotic genes in legume-rhizobium systems.</title>
        <authorList>
            <person name="Safronova V."/>
            <person name="Sazanova A."/>
            <person name="Afonin A."/>
            <person name="Chirak E."/>
        </authorList>
    </citation>
    <scope>NUCLEOTIDE SEQUENCE [LARGE SCALE GENOMIC DNA]</scope>
    <source>
        <strain evidence="6 7">A18/4-1</strain>
        <plasmid evidence="6 7">p_unnamed1</plasmid>
    </source>
</reference>
<evidence type="ECO:0000256" key="3">
    <source>
        <dbReference type="ARBA" id="ARBA00023125"/>
    </source>
</evidence>
<dbReference type="CDD" id="cd08422">
    <property type="entry name" value="PBP2_CrgA_like"/>
    <property type="match status" value="1"/>
</dbReference>
<evidence type="ECO:0000256" key="2">
    <source>
        <dbReference type="ARBA" id="ARBA00023015"/>
    </source>
</evidence>
<name>A0ABY6C730_9HYPH</name>
<dbReference type="Proteomes" id="UP001061862">
    <property type="component" value="Plasmid p_unnamed1"/>
</dbReference>
<feature type="domain" description="HTH lysR-type" evidence="5">
    <location>
        <begin position="1"/>
        <end position="61"/>
    </location>
</feature>
<dbReference type="EMBL" id="CP104964">
    <property type="protein sequence ID" value="UXN67952.1"/>
    <property type="molecule type" value="Genomic_DNA"/>
</dbReference>
<evidence type="ECO:0000259" key="5">
    <source>
        <dbReference type="PROSITE" id="PS50931"/>
    </source>
</evidence>
<dbReference type="InterPro" id="IPR036390">
    <property type="entry name" value="WH_DNA-bd_sf"/>
</dbReference>
<accession>A0ABY6C730</accession>
<evidence type="ECO:0000256" key="4">
    <source>
        <dbReference type="ARBA" id="ARBA00023163"/>
    </source>
</evidence>
<evidence type="ECO:0000313" key="6">
    <source>
        <dbReference type="EMBL" id="UXN67952.1"/>
    </source>
</evidence>
<dbReference type="Pfam" id="PF00126">
    <property type="entry name" value="HTH_1"/>
    <property type="match status" value="1"/>
</dbReference>
<dbReference type="Gene3D" id="1.10.10.10">
    <property type="entry name" value="Winged helix-like DNA-binding domain superfamily/Winged helix DNA-binding domain"/>
    <property type="match status" value="1"/>
</dbReference>
<dbReference type="InterPro" id="IPR036388">
    <property type="entry name" value="WH-like_DNA-bd_sf"/>
</dbReference>
<dbReference type="InterPro" id="IPR000847">
    <property type="entry name" value="LysR_HTH_N"/>
</dbReference>